<feature type="compositionally biased region" description="Basic residues" evidence="1">
    <location>
        <begin position="31"/>
        <end position="46"/>
    </location>
</feature>
<feature type="compositionally biased region" description="Low complexity" evidence="1">
    <location>
        <begin position="122"/>
        <end position="131"/>
    </location>
</feature>
<dbReference type="AlphaFoldDB" id="A0A8D8EVE2"/>
<organism evidence="2">
    <name type="scientific">Culex pipiens</name>
    <name type="common">House mosquito</name>
    <dbReference type="NCBI Taxonomy" id="7175"/>
    <lineage>
        <taxon>Eukaryota</taxon>
        <taxon>Metazoa</taxon>
        <taxon>Ecdysozoa</taxon>
        <taxon>Arthropoda</taxon>
        <taxon>Hexapoda</taxon>
        <taxon>Insecta</taxon>
        <taxon>Pterygota</taxon>
        <taxon>Neoptera</taxon>
        <taxon>Endopterygota</taxon>
        <taxon>Diptera</taxon>
        <taxon>Nematocera</taxon>
        <taxon>Culicoidea</taxon>
        <taxon>Culicidae</taxon>
        <taxon>Culicinae</taxon>
        <taxon>Culicini</taxon>
        <taxon>Culex</taxon>
        <taxon>Culex</taxon>
    </lineage>
</organism>
<feature type="region of interest" description="Disordered" evidence="1">
    <location>
        <begin position="93"/>
        <end position="134"/>
    </location>
</feature>
<feature type="region of interest" description="Disordered" evidence="1">
    <location>
        <begin position="212"/>
        <end position="283"/>
    </location>
</feature>
<reference evidence="2" key="1">
    <citation type="submission" date="2021-05" db="EMBL/GenBank/DDBJ databases">
        <authorList>
            <person name="Alioto T."/>
            <person name="Alioto T."/>
            <person name="Gomez Garrido J."/>
        </authorList>
    </citation>
    <scope>NUCLEOTIDE SEQUENCE</scope>
</reference>
<dbReference type="EMBL" id="HBUE01011630">
    <property type="protein sequence ID" value="CAG6448691.1"/>
    <property type="molecule type" value="Transcribed_RNA"/>
</dbReference>
<feature type="region of interest" description="Disordered" evidence="1">
    <location>
        <begin position="24"/>
        <end position="60"/>
    </location>
</feature>
<sequence>MYERVSIPTVAVPSPPAKVLQAVTPPALRTMRSRVRHPKTPQRSRCRNPSAPKTLPLRRVRQRVRLAKQPGQPPPQRPQRGATLRLPAVRNQLQGQQQSLPASKALPHHAPEGTAQGEPRAARATTPPARLRPVRQNVRHQVHAGQPPAEHPHRRAVLPVPALRDELQGELGALAPPEALSAAAGGSGVGNGTAGSHSRGPEAVCVRAVREDVPDGAGAAEAWPEPSLGGEEEEEGEEGGGEGEETEEKEGEGWWGGCFRGGQGGNGTRRERGNSRRKLNWYQ</sequence>
<name>A0A8D8EVE2_CULPI</name>
<evidence type="ECO:0000256" key="1">
    <source>
        <dbReference type="SAM" id="MobiDB-lite"/>
    </source>
</evidence>
<feature type="compositionally biased region" description="Acidic residues" evidence="1">
    <location>
        <begin position="230"/>
        <end position="250"/>
    </location>
</feature>
<evidence type="ECO:0000313" key="2">
    <source>
        <dbReference type="EMBL" id="CAG6448691.1"/>
    </source>
</evidence>
<feature type="compositionally biased region" description="Gly residues" evidence="1">
    <location>
        <begin position="253"/>
        <end position="267"/>
    </location>
</feature>
<proteinExistence type="predicted"/>
<protein>
    <submittedName>
        <fullName evidence="2">(northern house mosquito) hypothetical protein</fullName>
    </submittedName>
</protein>
<accession>A0A8D8EVE2</accession>